<organism evidence="2 3">
    <name type="scientific">Gossypium davidsonii</name>
    <name type="common">Davidson's cotton</name>
    <name type="synonym">Gossypium klotzschianum subsp. davidsonii</name>
    <dbReference type="NCBI Taxonomy" id="34287"/>
    <lineage>
        <taxon>Eukaryota</taxon>
        <taxon>Viridiplantae</taxon>
        <taxon>Streptophyta</taxon>
        <taxon>Embryophyta</taxon>
        <taxon>Tracheophyta</taxon>
        <taxon>Spermatophyta</taxon>
        <taxon>Magnoliopsida</taxon>
        <taxon>eudicotyledons</taxon>
        <taxon>Gunneridae</taxon>
        <taxon>Pentapetalae</taxon>
        <taxon>rosids</taxon>
        <taxon>malvids</taxon>
        <taxon>Malvales</taxon>
        <taxon>Malvaceae</taxon>
        <taxon>Malvoideae</taxon>
        <taxon>Gossypium</taxon>
    </lineage>
</organism>
<comment type="caution">
    <text evidence="2">The sequence shown here is derived from an EMBL/GenBank/DDBJ whole genome shotgun (WGS) entry which is preliminary data.</text>
</comment>
<reference evidence="2 3" key="1">
    <citation type="journal article" date="2019" name="Genome Biol. Evol.">
        <title>Insights into the evolution of the New World diploid cottons (Gossypium, subgenus Houzingenia) based on genome sequencing.</title>
        <authorList>
            <person name="Grover C.E."/>
            <person name="Arick M.A. 2nd"/>
            <person name="Thrash A."/>
            <person name="Conover J.L."/>
            <person name="Sanders W.S."/>
            <person name="Peterson D.G."/>
            <person name="Frelichowski J.E."/>
            <person name="Scheffler J.A."/>
            <person name="Scheffler B.E."/>
            <person name="Wendel J.F."/>
        </authorList>
    </citation>
    <scope>NUCLEOTIDE SEQUENCE [LARGE SCALE GENOMIC DNA]</scope>
    <source>
        <strain evidence="2">27</strain>
        <tissue evidence="2">Leaf</tissue>
    </source>
</reference>
<keyword evidence="1" id="KW-0812">Transmembrane</keyword>
<dbReference type="EMBL" id="JABFAC010000002">
    <property type="protein sequence ID" value="MBA0606424.1"/>
    <property type="molecule type" value="Genomic_DNA"/>
</dbReference>
<proteinExistence type="predicted"/>
<keyword evidence="3" id="KW-1185">Reference proteome</keyword>
<sequence>MVVVEDAVWNYISVRIISYFYYLKLTKLISNVDSFFFFYRVIKQPISLLKK</sequence>
<dbReference type="AlphaFoldDB" id="A0A7J8QXW6"/>
<evidence type="ECO:0000313" key="2">
    <source>
        <dbReference type="EMBL" id="MBA0606424.1"/>
    </source>
</evidence>
<gene>
    <name evidence="2" type="ORF">Godav_018882</name>
</gene>
<feature type="transmembrane region" description="Helical" evidence="1">
    <location>
        <begin position="20"/>
        <end position="42"/>
    </location>
</feature>
<evidence type="ECO:0000256" key="1">
    <source>
        <dbReference type="SAM" id="Phobius"/>
    </source>
</evidence>
<dbReference type="Proteomes" id="UP000593561">
    <property type="component" value="Unassembled WGS sequence"/>
</dbReference>
<evidence type="ECO:0000313" key="3">
    <source>
        <dbReference type="Proteomes" id="UP000593561"/>
    </source>
</evidence>
<keyword evidence="1" id="KW-1133">Transmembrane helix</keyword>
<name>A0A7J8QXW6_GOSDV</name>
<keyword evidence="1" id="KW-0472">Membrane</keyword>
<protein>
    <submittedName>
        <fullName evidence="2">Uncharacterized protein</fullName>
    </submittedName>
</protein>
<accession>A0A7J8QXW6</accession>